<reference evidence="2 3" key="1">
    <citation type="submission" date="2021-08" db="EMBL/GenBank/DDBJ databases">
        <title>Draft Genome Sequence of Phanerochaete sordida strain YK-624.</title>
        <authorList>
            <person name="Mori T."/>
            <person name="Dohra H."/>
            <person name="Suzuki T."/>
            <person name="Kawagishi H."/>
            <person name="Hirai H."/>
        </authorList>
    </citation>
    <scope>NUCLEOTIDE SEQUENCE [LARGE SCALE GENOMIC DNA]</scope>
    <source>
        <strain evidence="2 3">YK-624</strain>
    </source>
</reference>
<proteinExistence type="predicted"/>
<dbReference type="OrthoDB" id="5429442at2759"/>
<protein>
    <submittedName>
        <fullName evidence="2">Uncharacterized protein</fullName>
    </submittedName>
</protein>
<keyword evidence="3" id="KW-1185">Reference proteome</keyword>
<feature type="region of interest" description="Disordered" evidence="1">
    <location>
        <begin position="610"/>
        <end position="658"/>
    </location>
</feature>
<dbReference type="Proteomes" id="UP000703269">
    <property type="component" value="Unassembled WGS sequence"/>
</dbReference>
<feature type="region of interest" description="Disordered" evidence="1">
    <location>
        <begin position="437"/>
        <end position="464"/>
    </location>
</feature>
<accession>A0A9P3LIZ7</accession>
<sequence length="1033" mass="112387">MVASRNVDRFHFADWTVGFTVDLKLCDHAAVPGVDAKWRSNFASSHSTWNDVSFNHLYMDLQYADFNLDCSDFAGLSTANDKGSIDKAHAAVIYVRDHYLKDLASAGYHILASIPVSRAPSKHPGVLTSATFFVDAKDAPNVPFDENSLSESSVQIAGMHLGKPLPSPLPHHLGTWVTNIPTPSQGTLALSASSFLHAYLLPALSEVNARTRVEPVSQDASGVTLVRWCHHPRRVTGDCRFKPVVSPISSEEPLRFRWSMGRRFNMEKDESCFVRTETENYVDFPTTPNLDDLDIVLWGSVNLELADKGWNSKASAQWETLVKVKFEGDRLHVSTDPRPIVYSTASPHGQPQTVVAHDSTKVLLKTVLQDSVQIRGLEKAFQPLEAALKAHTADYPGCHFVDPVFNHKGDLLVQISSQPRLLGPELEKQTSRAKGLVTSFGPQDENPHEPGTQPPLSAEPLPSTWDYQPVSAEIVTQKYSLSSAGVQRQRSEEDSSKQAIPDAPAPRSQPTVAPRAVPRPTRSPPARSESPRVLDLDQAVVYPRLRPRPRAALGSGPLQPTADAPLDLNTPAGRRALRAKLNPVRATGLWMGQLDGAAGANMGAELHEGPRRLLPVPAPPAHNESPHIPDSDPSVVYLPLKPQPHTPLDSQPLQPVDDAPLDLMLPVAYPRLKPEYPSAIDNQPSEPSDGASSDLTKAEGHRALRDRMGHSEHLANLKINSEAAVCSTTASEIQKADSEGLHWPLSASSSSLYYTPLSSPTMEVSVDDPNFGAEDLPDIYTPSGLDTQSLVKPFSDLTTASLSADSSDFALFTSSQARGQLGAKEDFSALSRSPEHSKPFEENAPQTDLASFIDHEAHLPAPPLCTCGKGTVNGSGCNVFREILEAASPVGQKFSGSLPRFRGPLANSRFASPPAFDPRAHNAMHRCDPSLYVALAEEESYIDSDTTGETPVQSRIEKRLDIMSTRPRVCCPVAYTGACPAKMAQAGFLLDQLSMTNLRRWAWERNTMSTPLDAGLSGNHQSILATWPGETIF</sequence>
<dbReference type="EMBL" id="BPQB01000063">
    <property type="protein sequence ID" value="GJE96703.1"/>
    <property type="molecule type" value="Genomic_DNA"/>
</dbReference>
<comment type="caution">
    <text evidence="2">The sequence shown here is derived from an EMBL/GenBank/DDBJ whole genome shotgun (WGS) entry which is preliminary data.</text>
</comment>
<feature type="region of interest" description="Disordered" evidence="1">
    <location>
        <begin position="481"/>
        <end position="535"/>
    </location>
</feature>
<name>A0A9P3LIZ7_9APHY</name>
<evidence type="ECO:0000313" key="2">
    <source>
        <dbReference type="EMBL" id="GJE96703.1"/>
    </source>
</evidence>
<evidence type="ECO:0000313" key="3">
    <source>
        <dbReference type="Proteomes" id="UP000703269"/>
    </source>
</evidence>
<feature type="compositionally biased region" description="Polar residues" evidence="1">
    <location>
        <begin position="680"/>
        <end position="695"/>
    </location>
</feature>
<gene>
    <name evidence="2" type="ORF">PsYK624_129080</name>
</gene>
<feature type="region of interest" description="Disordered" evidence="1">
    <location>
        <begin position="674"/>
        <end position="696"/>
    </location>
</feature>
<dbReference type="AlphaFoldDB" id="A0A9P3LIZ7"/>
<evidence type="ECO:0000256" key="1">
    <source>
        <dbReference type="SAM" id="MobiDB-lite"/>
    </source>
</evidence>
<organism evidence="2 3">
    <name type="scientific">Phanerochaete sordida</name>
    <dbReference type="NCBI Taxonomy" id="48140"/>
    <lineage>
        <taxon>Eukaryota</taxon>
        <taxon>Fungi</taxon>
        <taxon>Dikarya</taxon>
        <taxon>Basidiomycota</taxon>
        <taxon>Agaricomycotina</taxon>
        <taxon>Agaricomycetes</taxon>
        <taxon>Polyporales</taxon>
        <taxon>Phanerochaetaceae</taxon>
        <taxon>Phanerochaete</taxon>
    </lineage>
</organism>